<dbReference type="GO" id="GO:0004066">
    <property type="term" value="F:asparagine synthase (glutamine-hydrolyzing) activity"/>
    <property type="evidence" value="ECO:0007669"/>
    <property type="project" value="UniProtKB-EC"/>
</dbReference>
<evidence type="ECO:0000256" key="8">
    <source>
        <dbReference type="PIRSR" id="PIRSR001589-1"/>
    </source>
</evidence>
<evidence type="ECO:0000256" key="6">
    <source>
        <dbReference type="ARBA" id="ARBA00022962"/>
    </source>
</evidence>
<keyword evidence="6 8" id="KW-0315">Glutamine amidotransferase</keyword>
<evidence type="ECO:0000256" key="3">
    <source>
        <dbReference type="ARBA" id="ARBA00012737"/>
    </source>
</evidence>
<dbReference type="SUPFAM" id="SSF56235">
    <property type="entry name" value="N-terminal nucleophile aminohydrolases (Ntn hydrolases)"/>
    <property type="match status" value="1"/>
</dbReference>
<dbReference type="Gene3D" id="3.40.50.620">
    <property type="entry name" value="HUPs"/>
    <property type="match status" value="1"/>
</dbReference>
<dbReference type="SUPFAM" id="SSF52402">
    <property type="entry name" value="Adenine nucleotide alpha hydrolases-like"/>
    <property type="match status" value="1"/>
</dbReference>
<dbReference type="InterPro" id="IPR051786">
    <property type="entry name" value="ASN_synthetase/amidase"/>
</dbReference>
<dbReference type="GO" id="GO:0006529">
    <property type="term" value="P:asparagine biosynthetic process"/>
    <property type="evidence" value="ECO:0007669"/>
    <property type="project" value="UniProtKB-KW"/>
</dbReference>
<dbReference type="InterPro" id="IPR033738">
    <property type="entry name" value="AsnB_N"/>
</dbReference>
<evidence type="ECO:0000256" key="9">
    <source>
        <dbReference type="PIRSR" id="PIRSR001589-2"/>
    </source>
</evidence>
<name>A0A7Y0A3G8_9FLAO</name>
<dbReference type="Gene3D" id="3.60.20.10">
    <property type="entry name" value="Glutamine Phosphoribosylpyrophosphate, subunit 1, domain 1"/>
    <property type="match status" value="1"/>
</dbReference>
<sequence>MCGIAGIIYKDYTQVKEGTLKTMTDKMSHRGPDAEGFFINKNIGFGHRRLSIIDTSQSANQPFCLGDQYVLVFNGAIYNYIELKDELIKKGYHFKTDSDTEVLITAYDCWGEECVGKFNGMWAFAIFDRKKNKIFCSRDRFGIKPFYYFTNKNKFIFASEIKPILEIEKIEKISMQVLLQYLIANKSEQSNETFFDGILKLPPSHNLVYNLTDNKIDIYKYYDVQFRKEINDLSLEESISIFEKEFEKSINLRLRSDVKIGTALSGGLDSAYVASIINKVNEGPQKKLNIVAITVGSIDKKIDESELSDITTRSLGIKHDIIVPEIDEFKDTFEEVIFKHEEPFGGISIYMQKFLMKEANKLGVKVLLDGQGADEILLGYNKYVIAYLKDIDIIKKLRLISKIKNQYNISVFKLLQLYLFFSSSHIRKLWIRKNSFFLKNKYVKYLNFNVGLEKSYGNIFNLQKDEILRDQLPELLKWEDKNSMSYSIESRLPFLDYNLVEVCLSINNQYKVKNGWSKYILRKNLEKYLPDKITYNKKKIGFDAPVKYWWPRSQEIIDTINNSKIVQEISKKKFTFIADRELEWRLYNIAVWEKLYNMKLEIKTHNAD</sequence>
<dbReference type="NCBIfam" id="TIGR01536">
    <property type="entry name" value="asn_synth_AEB"/>
    <property type="match status" value="1"/>
</dbReference>
<evidence type="ECO:0000313" key="11">
    <source>
        <dbReference type="EMBL" id="NML56002.1"/>
    </source>
</evidence>
<keyword evidence="8" id="KW-0028">Amino-acid biosynthesis</keyword>
<dbReference type="EMBL" id="JABBGF010000001">
    <property type="protein sequence ID" value="NML56002.1"/>
    <property type="molecule type" value="Genomic_DNA"/>
</dbReference>
<comment type="caution">
    <text evidence="11">The sequence shown here is derived from an EMBL/GenBank/DDBJ whole genome shotgun (WGS) entry which is preliminary data.</text>
</comment>
<dbReference type="Pfam" id="PF00733">
    <property type="entry name" value="Asn_synthase"/>
    <property type="match status" value="1"/>
</dbReference>
<dbReference type="AlphaFoldDB" id="A0A7Y0A3G8"/>
<protein>
    <recommendedName>
        <fullName evidence="3">asparagine synthase (glutamine-hydrolyzing)</fullName>
        <ecNumber evidence="3">6.3.5.4</ecNumber>
    </recommendedName>
</protein>
<dbReference type="GO" id="GO:0005524">
    <property type="term" value="F:ATP binding"/>
    <property type="evidence" value="ECO:0007669"/>
    <property type="project" value="UniProtKB-KW"/>
</dbReference>
<evidence type="ECO:0000256" key="2">
    <source>
        <dbReference type="ARBA" id="ARBA00005752"/>
    </source>
</evidence>
<dbReference type="InterPro" id="IPR001962">
    <property type="entry name" value="Asn_synthase"/>
</dbReference>
<keyword evidence="11" id="KW-0436">Ligase</keyword>
<dbReference type="PROSITE" id="PS51278">
    <property type="entry name" value="GATASE_TYPE_2"/>
    <property type="match status" value="1"/>
</dbReference>
<reference evidence="11 12" key="1">
    <citation type="submission" date="2020-04" db="EMBL/GenBank/DDBJ databases">
        <title>Chryseobacterium sp. RJ-7-14 sp. nov., isolated from Jeju soil.</title>
        <authorList>
            <person name="Dahal R.H."/>
            <person name="Chaudhary D.K."/>
        </authorList>
    </citation>
    <scope>NUCLEOTIDE SEQUENCE [LARGE SCALE GENOMIC DNA]</scope>
    <source>
        <strain evidence="11 12">RJ-7-14</strain>
    </source>
</reference>
<evidence type="ECO:0000313" key="12">
    <source>
        <dbReference type="Proteomes" id="UP000552615"/>
    </source>
</evidence>
<feature type="active site" description="For GATase activity" evidence="8">
    <location>
        <position position="2"/>
    </location>
</feature>
<accession>A0A7Y0A3G8</accession>
<dbReference type="InterPro" id="IPR029055">
    <property type="entry name" value="Ntn_hydrolases_N"/>
</dbReference>
<dbReference type="EC" id="6.3.5.4" evidence="3"/>
<dbReference type="CDD" id="cd01991">
    <property type="entry name" value="Asn_synthase_B_C"/>
    <property type="match status" value="1"/>
</dbReference>
<keyword evidence="12" id="KW-1185">Reference proteome</keyword>
<feature type="binding site" evidence="9">
    <location>
        <position position="295"/>
    </location>
    <ligand>
        <name>ATP</name>
        <dbReference type="ChEBI" id="CHEBI:30616"/>
    </ligand>
</feature>
<dbReference type="InterPro" id="IPR006426">
    <property type="entry name" value="Asn_synth_AEB"/>
</dbReference>
<comment type="pathway">
    <text evidence="1">Amino-acid biosynthesis; L-asparagine biosynthesis; L-asparagine from L-aspartate (L-Gln route): step 1/1.</text>
</comment>
<evidence type="ECO:0000259" key="10">
    <source>
        <dbReference type="PROSITE" id="PS51278"/>
    </source>
</evidence>
<evidence type="ECO:0000256" key="4">
    <source>
        <dbReference type="ARBA" id="ARBA00022741"/>
    </source>
</evidence>
<dbReference type="PANTHER" id="PTHR43284">
    <property type="entry name" value="ASPARAGINE SYNTHETASE (GLUTAMINE-HYDROLYZING)"/>
    <property type="match status" value="1"/>
</dbReference>
<comment type="similarity">
    <text evidence="2">Belongs to the asparagine synthetase family.</text>
</comment>
<keyword evidence="5 9" id="KW-0067">ATP-binding</keyword>
<dbReference type="InterPro" id="IPR014729">
    <property type="entry name" value="Rossmann-like_a/b/a_fold"/>
</dbReference>
<dbReference type="RefSeq" id="WP_169229428.1">
    <property type="nucleotide sequence ID" value="NZ_JABBGF010000001.1"/>
</dbReference>
<evidence type="ECO:0000256" key="5">
    <source>
        <dbReference type="ARBA" id="ARBA00022840"/>
    </source>
</evidence>
<comment type="catalytic activity">
    <reaction evidence="7">
        <text>L-aspartate + L-glutamine + ATP + H2O = L-asparagine + L-glutamate + AMP + diphosphate + H(+)</text>
        <dbReference type="Rhea" id="RHEA:12228"/>
        <dbReference type="ChEBI" id="CHEBI:15377"/>
        <dbReference type="ChEBI" id="CHEBI:15378"/>
        <dbReference type="ChEBI" id="CHEBI:29985"/>
        <dbReference type="ChEBI" id="CHEBI:29991"/>
        <dbReference type="ChEBI" id="CHEBI:30616"/>
        <dbReference type="ChEBI" id="CHEBI:33019"/>
        <dbReference type="ChEBI" id="CHEBI:58048"/>
        <dbReference type="ChEBI" id="CHEBI:58359"/>
        <dbReference type="ChEBI" id="CHEBI:456215"/>
        <dbReference type="EC" id="6.3.5.4"/>
    </reaction>
</comment>
<keyword evidence="8" id="KW-0061">Asparagine biosynthesis</keyword>
<dbReference type="InterPro" id="IPR017932">
    <property type="entry name" value="GATase_2_dom"/>
</dbReference>
<dbReference type="Proteomes" id="UP000552615">
    <property type="component" value="Unassembled WGS sequence"/>
</dbReference>
<evidence type="ECO:0000256" key="1">
    <source>
        <dbReference type="ARBA" id="ARBA00005187"/>
    </source>
</evidence>
<proteinExistence type="inferred from homology"/>
<keyword evidence="4 9" id="KW-0547">Nucleotide-binding</keyword>
<feature type="binding site" evidence="9">
    <location>
        <position position="99"/>
    </location>
    <ligand>
        <name>L-glutamine</name>
        <dbReference type="ChEBI" id="CHEBI:58359"/>
    </ligand>
</feature>
<gene>
    <name evidence="11" type="primary">asnB</name>
    <name evidence="11" type="ORF">HHL20_01455</name>
</gene>
<dbReference type="PIRSF" id="PIRSF001589">
    <property type="entry name" value="Asn_synthetase_glu-h"/>
    <property type="match status" value="1"/>
</dbReference>
<feature type="domain" description="Glutamine amidotransferase type-2" evidence="10">
    <location>
        <begin position="2"/>
        <end position="212"/>
    </location>
</feature>
<organism evidence="11 12">
    <name type="scientific">Chryseobacterium cheonjiense</name>
    <dbReference type="NCBI Taxonomy" id="2728845"/>
    <lineage>
        <taxon>Bacteria</taxon>
        <taxon>Pseudomonadati</taxon>
        <taxon>Bacteroidota</taxon>
        <taxon>Flavobacteriia</taxon>
        <taxon>Flavobacteriales</taxon>
        <taxon>Weeksellaceae</taxon>
        <taxon>Chryseobacterium group</taxon>
        <taxon>Chryseobacterium</taxon>
    </lineage>
</organism>
<evidence type="ECO:0000256" key="7">
    <source>
        <dbReference type="ARBA" id="ARBA00048741"/>
    </source>
</evidence>
<dbReference type="Pfam" id="PF13537">
    <property type="entry name" value="GATase_7"/>
    <property type="match status" value="1"/>
</dbReference>
<dbReference type="CDD" id="cd00712">
    <property type="entry name" value="AsnB"/>
    <property type="match status" value="1"/>
</dbReference>
<dbReference type="PANTHER" id="PTHR43284:SF1">
    <property type="entry name" value="ASPARAGINE SYNTHETASE"/>
    <property type="match status" value="1"/>
</dbReference>